<protein>
    <submittedName>
        <fullName evidence="2">Crp/Fnr family transcriptional regulator</fullName>
    </submittedName>
</protein>
<dbReference type="SUPFAM" id="SSF51206">
    <property type="entry name" value="cAMP-binding domain-like"/>
    <property type="match status" value="1"/>
</dbReference>
<dbReference type="InterPro" id="IPR014710">
    <property type="entry name" value="RmlC-like_jellyroll"/>
</dbReference>
<dbReference type="OrthoDB" id="663011at2"/>
<evidence type="ECO:0000313" key="2">
    <source>
        <dbReference type="EMBL" id="PSR55285.1"/>
    </source>
</evidence>
<accession>A0A2T2YIG3</accession>
<dbReference type="InterPro" id="IPR018490">
    <property type="entry name" value="cNMP-bd_dom_sf"/>
</dbReference>
<dbReference type="CDD" id="cd00038">
    <property type="entry name" value="CAP_ED"/>
    <property type="match status" value="1"/>
</dbReference>
<name>A0A2T2YIG3_9BACT</name>
<dbReference type="RefSeq" id="WP_106931464.1">
    <property type="nucleotide sequence ID" value="NZ_PYFT01000001.1"/>
</dbReference>
<dbReference type="EMBL" id="PYFT01000001">
    <property type="protein sequence ID" value="PSR55285.1"/>
    <property type="molecule type" value="Genomic_DNA"/>
</dbReference>
<reference evidence="2 3" key="1">
    <citation type="submission" date="2018-03" db="EMBL/GenBank/DDBJ databases">
        <title>Adhaeribacter sp. HMF7605 Genome sequencing and assembly.</title>
        <authorList>
            <person name="Kang H."/>
            <person name="Kang J."/>
            <person name="Cha I."/>
            <person name="Kim H."/>
            <person name="Joh K."/>
        </authorList>
    </citation>
    <scope>NUCLEOTIDE SEQUENCE [LARGE SCALE GENOMIC DNA]</scope>
    <source>
        <strain evidence="2 3">HMF7605</strain>
    </source>
</reference>
<organism evidence="2 3">
    <name type="scientific">Adhaeribacter arboris</name>
    <dbReference type="NCBI Taxonomy" id="2072846"/>
    <lineage>
        <taxon>Bacteria</taxon>
        <taxon>Pseudomonadati</taxon>
        <taxon>Bacteroidota</taxon>
        <taxon>Cytophagia</taxon>
        <taxon>Cytophagales</taxon>
        <taxon>Hymenobacteraceae</taxon>
        <taxon>Adhaeribacter</taxon>
    </lineage>
</organism>
<evidence type="ECO:0000313" key="3">
    <source>
        <dbReference type="Proteomes" id="UP000240357"/>
    </source>
</evidence>
<proteinExistence type="predicted"/>
<dbReference type="AlphaFoldDB" id="A0A2T2YIG3"/>
<sequence>MATLNFDMLSLYRQSLENFVSFTDEEWAIFTEHLYLRNIKKREAFVLGGKVCQEVGFIVSGSFRFFFVKEGGGEISNYFCFENELVSSYKSFLKNEPSLTNIEALEDSEVICFSKQALLQLSVNPKIAFKLEHFGRMVAEYLICCYEERVVSFVTQTPEERYRQLLHQQPDLLQRIPQHYVANFLGITPVSLSRIRKRISRATTRSKQNLALAQIS</sequence>
<keyword evidence="3" id="KW-1185">Reference proteome</keyword>
<gene>
    <name evidence="2" type="ORF">AHMF7605_18135</name>
</gene>
<dbReference type="Pfam" id="PF00027">
    <property type="entry name" value="cNMP_binding"/>
    <property type="match status" value="1"/>
</dbReference>
<feature type="domain" description="Cyclic nucleotide-binding" evidence="1">
    <location>
        <begin position="37"/>
        <end position="121"/>
    </location>
</feature>
<comment type="caution">
    <text evidence="2">The sequence shown here is derived from an EMBL/GenBank/DDBJ whole genome shotgun (WGS) entry which is preliminary data.</text>
</comment>
<dbReference type="InterPro" id="IPR000595">
    <property type="entry name" value="cNMP-bd_dom"/>
</dbReference>
<dbReference type="Proteomes" id="UP000240357">
    <property type="component" value="Unassembled WGS sequence"/>
</dbReference>
<evidence type="ECO:0000259" key="1">
    <source>
        <dbReference type="Pfam" id="PF00027"/>
    </source>
</evidence>
<dbReference type="Gene3D" id="2.60.120.10">
    <property type="entry name" value="Jelly Rolls"/>
    <property type="match status" value="1"/>
</dbReference>